<dbReference type="PROSITE" id="PS51257">
    <property type="entry name" value="PROKAR_LIPOPROTEIN"/>
    <property type="match status" value="1"/>
</dbReference>
<dbReference type="OrthoDB" id="1447715at2"/>
<dbReference type="KEGG" id="marb:CJ263_09550"/>
<gene>
    <name evidence="1" type="ORF">CJ263_09550</name>
</gene>
<dbReference type="EMBL" id="CP022957">
    <property type="protein sequence ID" value="ASV30437.1"/>
    <property type="molecule type" value="Genomic_DNA"/>
</dbReference>
<evidence type="ECO:0000313" key="1">
    <source>
        <dbReference type="EMBL" id="ASV30437.1"/>
    </source>
</evidence>
<accession>A0A223V5G5</accession>
<dbReference type="RefSeq" id="WP_094997056.1">
    <property type="nucleotide sequence ID" value="NZ_BMJL01000002.1"/>
</dbReference>
<keyword evidence="2" id="KW-1185">Reference proteome</keyword>
<dbReference type="Proteomes" id="UP000215244">
    <property type="component" value="Chromosome"/>
</dbReference>
<organism evidence="1 2">
    <name type="scientific">Maribacter cobaltidurans</name>
    <dbReference type="NCBI Taxonomy" id="1178778"/>
    <lineage>
        <taxon>Bacteria</taxon>
        <taxon>Pseudomonadati</taxon>
        <taxon>Bacteroidota</taxon>
        <taxon>Flavobacteriia</taxon>
        <taxon>Flavobacteriales</taxon>
        <taxon>Flavobacteriaceae</taxon>
        <taxon>Maribacter</taxon>
    </lineage>
</organism>
<sequence length="110" mass="12478">MKKYILLAFIGITFLSCSNNDDSNENVFVLYNQTNCSDPWGYSDDNKELEDKINNYLKEENIEISNVTINNDGTAISCNACFCLSGKRIVGKVSRQDLESIKEFGFEELN</sequence>
<name>A0A223V5G5_9FLAO</name>
<dbReference type="AlphaFoldDB" id="A0A223V5G5"/>
<protein>
    <submittedName>
        <fullName evidence="1">Uncharacterized protein</fullName>
    </submittedName>
</protein>
<reference evidence="1 2" key="1">
    <citation type="submission" date="2017-08" db="EMBL/GenBank/DDBJ databases">
        <title>The complete genome sequence of Maribacter sp. B1, isolated from deep-sea sediment.</title>
        <authorList>
            <person name="Wu Y.-H."/>
            <person name="Cheng H."/>
            <person name="Xu X.-W."/>
        </authorList>
    </citation>
    <scope>NUCLEOTIDE SEQUENCE [LARGE SCALE GENOMIC DNA]</scope>
    <source>
        <strain evidence="1 2">B1</strain>
    </source>
</reference>
<evidence type="ECO:0000313" key="2">
    <source>
        <dbReference type="Proteomes" id="UP000215244"/>
    </source>
</evidence>
<proteinExistence type="predicted"/>